<keyword evidence="2" id="KW-0645">Protease</keyword>
<dbReference type="AlphaFoldDB" id="A0A6B3VSY8"/>
<accession>A0A6B3VSY8</accession>
<evidence type="ECO:0000256" key="2">
    <source>
        <dbReference type="ARBA" id="ARBA00022670"/>
    </source>
</evidence>
<dbReference type="Gene3D" id="3.40.50.1820">
    <property type="entry name" value="alpha/beta hydrolase"/>
    <property type="match status" value="1"/>
</dbReference>
<comment type="caution">
    <text evidence="7">The sequence shown here is derived from an EMBL/GenBank/DDBJ whole genome shotgun (WGS) entry which is preliminary data.</text>
</comment>
<dbReference type="EMBL" id="JAAIWN010000001">
    <property type="protein sequence ID" value="NEY80082.1"/>
    <property type="molecule type" value="Genomic_DNA"/>
</dbReference>
<dbReference type="EMBL" id="JACEIO010000001">
    <property type="protein sequence ID" value="MBA4535706.1"/>
    <property type="molecule type" value="Genomic_DNA"/>
</dbReference>
<dbReference type="SUPFAM" id="SSF82171">
    <property type="entry name" value="DPP6 N-terminal domain-like"/>
    <property type="match status" value="1"/>
</dbReference>
<dbReference type="InterPro" id="IPR011042">
    <property type="entry name" value="6-blade_b-propeller_TolB-like"/>
</dbReference>
<comment type="similarity">
    <text evidence="1">Belongs to the peptidase S9C family.</text>
</comment>
<evidence type="ECO:0000259" key="5">
    <source>
        <dbReference type="Pfam" id="PF00326"/>
    </source>
</evidence>
<dbReference type="Pfam" id="PF07676">
    <property type="entry name" value="PD40"/>
    <property type="match status" value="3"/>
</dbReference>
<dbReference type="Pfam" id="PF00326">
    <property type="entry name" value="Peptidase_S9"/>
    <property type="match status" value="1"/>
</dbReference>
<dbReference type="FunFam" id="3.40.50.1820:FF:000028">
    <property type="entry name" value="S9 family peptidase"/>
    <property type="match status" value="1"/>
</dbReference>
<sequence length="664" mass="75964">MTDKRRITAEDLYELKSVADPRLASNGKDCVFVQTEILADKDEYCSNIYYLNIEKREKPVQWTFGENRNHSPRWSPDGSKLAFVSNRSGKNQIYVMSMNGGEAKQLTNCKNGASNPVWSPNSEKIAFSVLLEENECVDNKVEKNNEKEKLVPLVIDKMKYKTDAEGFLEKKYAQIAIVDVLTGKKELLTKRNVNHTLHAWSPDGSQLVFTANMNLELDFSFVLDVYLLHVESKELKKLTKSTGYFHQITWSPNGKYLGIIGHEREFENATISKIWIYNLEREELSCLTKDFDIAIGDHVVGDFQQGIVTPGLLWTENSRGFYFIATDQGSTAVYYGSLKGEMYPIVLEQQHVYGLAIDKKNHFAVLAISKPTHPGDLFYHHFKTKEEHQLTAVNETFLNEVILAEPEAIQFVGAEDWNLHGWLMKPVNKQAEEKYPLILEVHGGPHAMYANTYFHEFQVLAANGYGILYTNPRGSHGYGQQFVDAVRGDYGGNDYKDLMSAVDYVLDTYPQIDKQRLGVTGGSYGGFMTNWIIGQTKRFKAAVTQRSISNWISFYGVSDIGYYFTEWQIKADISNVETLWKHSPLAYVNNIETPLLILHSEKDYRCPIEQAEQLFIALKRKKKTAKMIRFPESNHELSRSGNPNLRVERLCAIKEWFNSYLKNN</sequence>
<dbReference type="Proteomes" id="UP000472971">
    <property type="component" value="Unassembled WGS sequence"/>
</dbReference>
<organism evidence="7 8">
    <name type="scientific">Bacillus aquiflavi</name>
    <dbReference type="NCBI Taxonomy" id="2672567"/>
    <lineage>
        <taxon>Bacteria</taxon>
        <taxon>Bacillati</taxon>
        <taxon>Bacillota</taxon>
        <taxon>Bacilli</taxon>
        <taxon>Bacillales</taxon>
        <taxon>Bacillaceae</taxon>
        <taxon>Bacillus</taxon>
    </lineage>
</organism>
<keyword evidence="3" id="KW-0378">Hydrolase</keyword>
<protein>
    <submittedName>
        <fullName evidence="7">S9 family peptidase</fullName>
    </submittedName>
</protein>
<evidence type="ECO:0000256" key="1">
    <source>
        <dbReference type="ARBA" id="ARBA00010040"/>
    </source>
</evidence>
<feature type="domain" description="Peptidase S9 prolyl oligopeptidase catalytic" evidence="5">
    <location>
        <begin position="453"/>
        <end position="663"/>
    </location>
</feature>
<dbReference type="SUPFAM" id="SSF53474">
    <property type="entry name" value="alpha/beta-Hydrolases"/>
    <property type="match status" value="1"/>
</dbReference>
<name>A0A6B3VSY8_9BACI</name>
<gene>
    <name evidence="7" type="ORF">G4D64_00800</name>
    <name evidence="6" type="ORF">H1Z61_00800</name>
</gene>
<dbReference type="Proteomes" id="UP000570010">
    <property type="component" value="Unassembled WGS sequence"/>
</dbReference>
<dbReference type="RefSeq" id="WP_163239158.1">
    <property type="nucleotide sequence ID" value="NZ_JAAIWN010000001.1"/>
</dbReference>
<evidence type="ECO:0000256" key="4">
    <source>
        <dbReference type="ARBA" id="ARBA00022825"/>
    </source>
</evidence>
<proteinExistence type="inferred from homology"/>
<evidence type="ECO:0000313" key="7">
    <source>
        <dbReference type="EMBL" id="NEY80082.1"/>
    </source>
</evidence>
<dbReference type="PANTHER" id="PTHR42776">
    <property type="entry name" value="SERINE PEPTIDASE S9 FAMILY MEMBER"/>
    <property type="match status" value="1"/>
</dbReference>
<reference evidence="6 9" key="2">
    <citation type="submission" date="2020-07" db="EMBL/GenBank/DDBJ databases">
        <authorList>
            <person name="Feng H."/>
        </authorList>
    </citation>
    <scope>NUCLEOTIDE SEQUENCE [LARGE SCALE GENOMIC DNA]</scope>
    <source>
        <strain evidence="9">s-12</strain>
        <strain evidence="6">S-12</strain>
    </source>
</reference>
<evidence type="ECO:0000313" key="9">
    <source>
        <dbReference type="Proteomes" id="UP000570010"/>
    </source>
</evidence>
<keyword evidence="8" id="KW-1185">Reference proteome</keyword>
<reference evidence="7 8" key="1">
    <citation type="submission" date="2020-02" db="EMBL/GenBank/DDBJ databases">
        <title>Bacillus aquiflavi sp. nov., isolated from yellow water of strong flavor Chinese baijiu in Yibin region of China.</title>
        <authorList>
            <person name="Xie J."/>
        </authorList>
    </citation>
    <scope>NUCLEOTIDE SEQUENCE [LARGE SCALE GENOMIC DNA]</scope>
    <source>
        <strain evidence="7 8">3H-10</strain>
    </source>
</reference>
<evidence type="ECO:0000313" key="8">
    <source>
        <dbReference type="Proteomes" id="UP000472971"/>
    </source>
</evidence>
<dbReference type="InterPro" id="IPR029058">
    <property type="entry name" value="AB_hydrolase_fold"/>
</dbReference>
<dbReference type="PANTHER" id="PTHR42776:SF27">
    <property type="entry name" value="DIPEPTIDYL PEPTIDASE FAMILY MEMBER 6"/>
    <property type="match status" value="1"/>
</dbReference>
<dbReference type="InterPro" id="IPR001375">
    <property type="entry name" value="Peptidase_S9_cat"/>
</dbReference>
<dbReference type="GO" id="GO:0006508">
    <property type="term" value="P:proteolysis"/>
    <property type="evidence" value="ECO:0007669"/>
    <property type="project" value="UniProtKB-KW"/>
</dbReference>
<evidence type="ECO:0000256" key="3">
    <source>
        <dbReference type="ARBA" id="ARBA00022801"/>
    </source>
</evidence>
<dbReference type="InterPro" id="IPR011659">
    <property type="entry name" value="WD40"/>
</dbReference>
<dbReference type="Gene3D" id="2.120.10.30">
    <property type="entry name" value="TolB, C-terminal domain"/>
    <property type="match status" value="2"/>
</dbReference>
<dbReference type="GO" id="GO:0004252">
    <property type="term" value="F:serine-type endopeptidase activity"/>
    <property type="evidence" value="ECO:0007669"/>
    <property type="project" value="TreeGrafter"/>
</dbReference>
<keyword evidence="4" id="KW-0720">Serine protease</keyword>
<evidence type="ECO:0000313" key="6">
    <source>
        <dbReference type="EMBL" id="MBA4535706.1"/>
    </source>
</evidence>